<evidence type="ECO:0000256" key="1">
    <source>
        <dbReference type="SAM" id="MobiDB-lite"/>
    </source>
</evidence>
<dbReference type="RefSeq" id="WP_184108945.1">
    <property type="nucleotide sequence ID" value="NZ_BNAJ01000001.1"/>
</dbReference>
<reference evidence="2" key="1">
    <citation type="journal article" date="2014" name="Int. J. Syst. Evol. Microbiol.">
        <title>Complete genome of a new Firmicutes species belonging to the dominant human colonic microbiota ('Ruminococcus bicirculans') reveals two chromosomes and a selective capacity to utilize plant glucans.</title>
        <authorList>
            <consortium name="NISC Comparative Sequencing Program"/>
            <person name="Wegmann U."/>
            <person name="Louis P."/>
            <person name="Goesmann A."/>
            <person name="Henrissat B."/>
            <person name="Duncan S.H."/>
            <person name="Flint H.J."/>
        </authorList>
    </citation>
    <scope>NUCLEOTIDE SEQUENCE</scope>
    <source>
        <strain evidence="2">CGMCC 1.18437</strain>
    </source>
</reference>
<reference evidence="3 4" key="3">
    <citation type="submission" date="2020-08" db="EMBL/GenBank/DDBJ databases">
        <title>Genomic Encyclopedia of Type Strains, Phase IV (KMG-IV): sequencing the most valuable type-strain genomes for metagenomic binning, comparative biology and taxonomic classification.</title>
        <authorList>
            <person name="Goeker M."/>
        </authorList>
    </citation>
    <scope>NUCLEOTIDE SEQUENCE [LARGE SCALE GENOMIC DNA]</scope>
    <source>
        <strain evidence="3 4">DSM 27521</strain>
    </source>
</reference>
<evidence type="ECO:0000313" key="5">
    <source>
        <dbReference type="Proteomes" id="UP000619376"/>
    </source>
</evidence>
<comment type="caution">
    <text evidence="3">The sequence shown here is derived from an EMBL/GenBank/DDBJ whole genome shotgun (WGS) entry which is preliminary data.</text>
</comment>
<evidence type="ECO:0000313" key="3">
    <source>
        <dbReference type="EMBL" id="MBB5374749.1"/>
    </source>
</evidence>
<feature type="compositionally biased region" description="Basic and acidic residues" evidence="1">
    <location>
        <begin position="134"/>
        <end position="143"/>
    </location>
</feature>
<dbReference type="Proteomes" id="UP000539473">
    <property type="component" value="Unassembled WGS sequence"/>
</dbReference>
<name>A0A7W8NLI2_9DEIO</name>
<proteinExistence type="predicted"/>
<feature type="region of interest" description="Disordered" evidence="1">
    <location>
        <begin position="79"/>
        <end position="178"/>
    </location>
</feature>
<dbReference type="EMBL" id="BNAJ01000001">
    <property type="protein sequence ID" value="GHF33991.1"/>
    <property type="molecule type" value="Genomic_DNA"/>
</dbReference>
<protein>
    <submittedName>
        <fullName evidence="3">Uncharacterized protein</fullName>
    </submittedName>
</protein>
<evidence type="ECO:0000313" key="4">
    <source>
        <dbReference type="Proteomes" id="UP000539473"/>
    </source>
</evidence>
<dbReference type="AlphaFoldDB" id="A0A7W8NLI2"/>
<reference evidence="2" key="4">
    <citation type="submission" date="2024-05" db="EMBL/GenBank/DDBJ databases">
        <authorList>
            <person name="Sun Q."/>
            <person name="Zhou Y."/>
        </authorList>
    </citation>
    <scope>NUCLEOTIDE SEQUENCE</scope>
    <source>
        <strain evidence="2">CGMCC 1.18437</strain>
    </source>
</reference>
<reference evidence="5" key="2">
    <citation type="journal article" date="2019" name="Int. J. Syst. Evol. Microbiol.">
        <title>The Global Catalogue of Microorganisms (GCM) 10K type strain sequencing project: providing services to taxonomists for standard genome sequencing and annotation.</title>
        <authorList>
            <consortium name="The Broad Institute Genomics Platform"/>
            <consortium name="The Broad Institute Genome Sequencing Center for Infectious Disease"/>
            <person name="Wu L."/>
            <person name="Ma J."/>
        </authorList>
    </citation>
    <scope>NUCLEOTIDE SEQUENCE [LARGE SCALE GENOMIC DNA]</scope>
    <source>
        <strain evidence="5">CGMCC 1.18437</strain>
    </source>
</reference>
<evidence type="ECO:0000313" key="2">
    <source>
        <dbReference type="EMBL" id="GHF33991.1"/>
    </source>
</evidence>
<sequence length="178" mass="19619">MLDSILNTVRRGAQRVQRRGEEVAHVARLRVEVFQLGRELDGLYARLGRSFHAGAEVSVLQGVRDDIKRVEDEIRARERLIEELGDPPEDEATAEASAAPTAAPVRPATPYVPPEVSPMTRTDVPTTPDPTVQHSDELPELGKDTASMGNEAAREPQRRDNALDQAENMKGHSDPLDK</sequence>
<feature type="compositionally biased region" description="Acidic residues" evidence="1">
    <location>
        <begin position="83"/>
        <end position="93"/>
    </location>
</feature>
<dbReference type="Proteomes" id="UP000619376">
    <property type="component" value="Unassembled WGS sequence"/>
</dbReference>
<feature type="compositionally biased region" description="Basic and acidic residues" evidence="1">
    <location>
        <begin position="152"/>
        <end position="178"/>
    </location>
</feature>
<accession>A0A7W8NLI2</accession>
<keyword evidence="5" id="KW-1185">Reference proteome</keyword>
<gene>
    <name evidence="2" type="ORF">GCM10017781_08500</name>
    <name evidence="3" type="ORF">HNQ07_000193</name>
</gene>
<feature type="compositionally biased region" description="Low complexity" evidence="1">
    <location>
        <begin position="94"/>
        <end position="109"/>
    </location>
</feature>
<dbReference type="EMBL" id="JACHFK010000001">
    <property type="protein sequence ID" value="MBB5374749.1"/>
    <property type="molecule type" value="Genomic_DNA"/>
</dbReference>
<feature type="compositionally biased region" description="Low complexity" evidence="1">
    <location>
        <begin position="122"/>
        <end position="132"/>
    </location>
</feature>
<organism evidence="3 4">
    <name type="scientific">Deinococcus metalli</name>
    <dbReference type="NCBI Taxonomy" id="1141878"/>
    <lineage>
        <taxon>Bacteria</taxon>
        <taxon>Thermotogati</taxon>
        <taxon>Deinococcota</taxon>
        <taxon>Deinococci</taxon>
        <taxon>Deinococcales</taxon>
        <taxon>Deinococcaceae</taxon>
        <taxon>Deinococcus</taxon>
    </lineage>
</organism>